<evidence type="ECO:0000313" key="1">
    <source>
        <dbReference type="EMBL" id="RRQ48473.1"/>
    </source>
</evidence>
<reference evidence="2" key="1">
    <citation type="submission" date="2018-12" db="EMBL/GenBank/DDBJ databases">
        <title>Maribacter lutimaris sp. nov., isolated from marine sediment.</title>
        <authorList>
            <person name="Kim K.K."/>
        </authorList>
    </citation>
    <scope>NUCLEOTIDE SEQUENCE [LARGE SCALE GENOMIC DNA]</scope>
    <source>
        <strain evidence="2">PoM-212</strain>
    </source>
</reference>
<gene>
    <name evidence="1" type="primary">ytxJ</name>
    <name evidence="1" type="ORF">DZC72_12275</name>
</gene>
<name>A0A426RHN4_9FLAO</name>
<dbReference type="NCBIfam" id="TIGR04019">
    <property type="entry name" value="B_thiol_YtxJ"/>
    <property type="match status" value="1"/>
</dbReference>
<sequence>MGLFGNFFGKNENGNGNSEGGKDIPWISLENKDQLDVLAENSKTRPQAIFKHSTTCGVSRMVLNMFNSSYGLEFSQMDFYFLDLHAHREVSNKVAEAFQVMHQSPQLLIIKNGVVVAHDSHGGISEIKLERYV</sequence>
<comment type="caution">
    <text evidence="1">The sequence shown here is derived from an EMBL/GenBank/DDBJ whole genome shotgun (WGS) entry which is preliminary data.</text>
</comment>
<dbReference type="Gene3D" id="3.40.30.10">
    <property type="entry name" value="Glutaredoxin"/>
    <property type="match status" value="1"/>
</dbReference>
<proteinExistence type="predicted"/>
<organism evidence="1 2">
    <name type="scientific">Maribacter algicola</name>
    <dbReference type="NCBI Taxonomy" id="2498892"/>
    <lineage>
        <taxon>Bacteria</taxon>
        <taxon>Pseudomonadati</taxon>
        <taxon>Bacteroidota</taxon>
        <taxon>Flavobacteriia</taxon>
        <taxon>Flavobacteriales</taxon>
        <taxon>Flavobacteriaceae</taxon>
        <taxon>Maribacter</taxon>
    </lineage>
</organism>
<dbReference type="InterPro" id="IPR022551">
    <property type="entry name" value="BrxC"/>
</dbReference>
<dbReference type="InterPro" id="IPR036249">
    <property type="entry name" value="Thioredoxin-like_sf"/>
</dbReference>
<dbReference type="RefSeq" id="WP_125223194.1">
    <property type="nucleotide sequence ID" value="NZ_QUSX01000002.1"/>
</dbReference>
<dbReference type="Proteomes" id="UP000286990">
    <property type="component" value="Unassembled WGS sequence"/>
</dbReference>
<dbReference type="AlphaFoldDB" id="A0A426RHN4"/>
<dbReference type="Pfam" id="PF11009">
    <property type="entry name" value="BrxC"/>
    <property type="match status" value="1"/>
</dbReference>
<dbReference type="EMBL" id="QUSX01000002">
    <property type="protein sequence ID" value="RRQ48473.1"/>
    <property type="molecule type" value="Genomic_DNA"/>
</dbReference>
<evidence type="ECO:0000313" key="2">
    <source>
        <dbReference type="Proteomes" id="UP000286990"/>
    </source>
</evidence>
<protein>
    <submittedName>
        <fullName evidence="1">Bacillithiol system redox-active protein YtxJ</fullName>
    </submittedName>
</protein>
<dbReference type="OrthoDB" id="677051at2"/>
<dbReference type="SUPFAM" id="SSF52833">
    <property type="entry name" value="Thioredoxin-like"/>
    <property type="match status" value="1"/>
</dbReference>
<keyword evidence="2" id="KW-1185">Reference proteome</keyword>
<accession>A0A426RHN4</accession>